<sequence length="294" mass="32657">MAHDRPSPAPATDEARPLPVPATEEALGRPDIDRDQRLALHGNVTGKGVNPIVYWVVRAFFQPFFHTYFRLSRIGREHVPTEGAVIFAANHRSFLDPFVIGAMSRRPLYFVAKKELFRKPLQRWFLNSLGAFPIDRGNADGDAMATARAILERGDCVVIFPEGTRTRPGGIGRPKRGVGRLALETGAPVVPIAVHGTTHVRKGWRIRPHKVLIRAGRPLTFPHVEQPTSELARQVTDRIWPCVELQWHSLGGHATERGIGVDPELLRPELAPGPEARELPAPSVDQEETRVASR</sequence>
<comment type="similarity">
    <text evidence="1 4">Belongs to the 1-acyl-sn-glycerol-3-phosphate acyltransferase family.</text>
</comment>
<dbReference type="PANTHER" id="PTHR10434:SF11">
    <property type="entry name" value="1-ACYL-SN-GLYCEROL-3-PHOSPHATE ACYLTRANSFERASE"/>
    <property type="match status" value="1"/>
</dbReference>
<evidence type="ECO:0000256" key="4">
    <source>
        <dbReference type="RuleBase" id="RU361267"/>
    </source>
</evidence>
<dbReference type="InterPro" id="IPR002123">
    <property type="entry name" value="Plipid/glycerol_acylTrfase"/>
</dbReference>
<keyword evidence="4" id="KW-1208">Phospholipid metabolism</keyword>
<proteinExistence type="inferred from homology"/>
<dbReference type="CDD" id="cd07989">
    <property type="entry name" value="LPLAT_AGPAT-like"/>
    <property type="match status" value="1"/>
</dbReference>
<evidence type="ECO:0000256" key="3">
    <source>
        <dbReference type="ARBA" id="ARBA00023315"/>
    </source>
</evidence>
<dbReference type="Proteomes" id="UP001277761">
    <property type="component" value="Unassembled WGS sequence"/>
</dbReference>
<dbReference type="GO" id="GO:0016746">
    <property type="term" value="F:acyltransferase activity"/>
    <property type="evidence" value="ECO:0007669"/>
    <property type="project" value="UniProtKB-KW"/>
</dbReference>
<comment type="catalytic activity">
    <reaction evidence="4">
        <text>a 1-acyl-sn-glycero-3-phosphate + an acyl-CoA = a 1,2-diacyl-sn-glycero-3-phosphate + CoA</text>
        <dbReference type="Rhea" id="RHEA:19709"/>
        <dbReference type="ChEBI" id="CHEBI:57287"/>
        <dbReference type="ChEBI" id="CHEBI:57970"/>
        <dbReference type="ChEBI" id="CHEBI:58342"/>
        <dbReference type="ChEBI" id="CHEBI:58608"/>
        <dbReference type="EC" id="2.3.1.51"/>
    </reaction>
</comment>
<evidence type="ECO:0000313" key="7">
    <source>
        <dbReference type="EMBL" id="MDX8153038.1"/>
    </source>
</evidence>
<dbReference type="Pfam" id="PF01553">
    <property type="entry name" value="Acyltransferase"/>
    <property type="match status" value="1"/>
</dbReference>
<organism evidence="7 8">
    <name type="scientific">Patulibacter brassicae</name>
    <dbReference type="NCBI Taxonomy" id="1705717"/>
    <lineage>
        <taxon>Bacteria</taxon>
        <taxon>Bacillati</taxon>
        <taxon>Actinomycetota</taxon>
        <taxon>Thermoleophilia</taxon>
        <taxon>Solirubrobacterales</taxon>
        <taxon>Patulibacteraceae</taxon>
        <taxon>Patulibacter</taxon>
    </lineage>
</organism>
<accession>A0ABU4VML0</accession>
<keyword evidence="8" id="KW-1185">Reference proteome</keyword>
<feature type="domain" description="Phospholipid/glycerol acyltransferase" evidence="6">
    <location>
        <begin position="85"/>
        <end position="197"/>
    </location>
</feature>
<dbReference type="EMBL" id="JAXAVX010000010">
    <property type="protein sequence ID" value="MDX8153038.1"/>
    <property type="molecule type" value="Genomic_DNA"/>
</dbReference>
<dbReference type="NCBIfam" id="TIGR00530">
    <property type="entry name" value="AGP_acyltrn"/>
    <property type="match status" value="1"/>
</dbReference>
<evidence type="ECO:0000259" key="6">
    <source>
        <dbReference type="SMART" id="SM00563"/>
    </source>
</evidence>
<evidence type="ECO:0000313" key="8">
    <source>
        <dbReference type="Proteomes" id="UP001277761"/>
    </source>
</evidence>
<keyword evidence="4" id="KW-0594">Phospholipid biosynthesis</keyword>
<evidence type="ECO:0000256" key="5">
    <source>
        <dbReference type="SAM" id="MobiDB-lite"/>
    </source>
</evidence>
<keyword evidence="4" id="KW-0443">Lipid metabolism</keyword>
<keyword evidence="4" id="KW-0444">Lipid biosynthesis</keyword>
<keyword evidence="2 4" id="KW-0808">Transferase</keyword>
<name>A0ABU4VML0_9ACTN</name>
<comment type="caution">
    <text evidence="7">The sequence shown here is derived from an EMBL/GenBank/DDBJ whole genome shotgun (WGS) entry which is preliminary data.</text>
</comment>
<dbReference type="SMART" id="SM00563">
    <property type="entry name" value="PlsC"/>
    <property type="match status" value="1"/>
</dbReference>
<evidence type="ECO:0000256" key="1">
    <source>
        <dbReference type="ARBA" id="ARBA00008655"/>
    </source>
</evidence>
<dbReference type="EC" id="2.3.1.51" evidence="4"/>
<evidence type="ECO:0000256" key="2">
    <source>
        <dbReference type="ARBA" id="ARBA00022679"/>
    </source>
</evidence>
<dbReference type="RefSeq" id="WP_319955190.1">
    <property type="nucleotide sequence ID" value="NZ_JAXAVX010000010.1"/>
</dbReference>
<comment type="domain">
    <text evidence="4">The HXXXXD motif is essential for acyltransferase activity and may constitute the binding site for the phosphate moiety of the glycerol-3-phosphate.</text>
</comment>
<gene>
    <name evidence="7" type="ORF">SK069_15670</name>
</gene>
<keyword evidence="3 4" id="KW-0012">Acyltransferase</keyword>
<feature type="region of interest" description="Disordered" evidence="5">
    <location>
        <begin position="264"/>
        <end position="294"/>
    </location>
</feature>
<reference evidence="7 8" key="1">
    <citation type="submission" date="2023-11" db="EMBL/GenBank/DDBJ databases">
        <authorList>
            <person name="Xu M."/>
            <person name="Jiang T."/>
        </authorList>
    </citation>
    <scope>NUCLEOTIDE SEQUENCE [LARGE SCALE GENOMIC DNA]</scope>
    <source>
        <strain evidence="7 8">SD</strain>
    </source>
</reference>
<feature type="region of interest" description="Disordered" evidence="5">
    <location>
        <begin position="1"/>
        <end position="26"/>
    </location>
</feature>
<dbReference type="PANTHER" id="PTHR10434">
    <property type="entry name" value="1-ACYL-SN-GLYCEROL-3-PHOSPHATE ACYLTRANSFERASE"/>
    <property type="match status" value="1"/>
</dbReference>
<dbReference type="SUPFAM" id="SSF69593">
    <property type="entry name" value="Glycerol-3-phosphate (1)-acyltransferase"/>
    <property type="match status" value="1"/>
</dbReference>
<protein>
    <recommendedName>
        <fullName evidence="4">1-acyl-sn-glycerol-3-phosphate acyltransferase</fullName>
        <ecNumber evidence="4">2.3.1.51</ecNumber>
    </recommendedName>
</protein>
<dbReference type="InterPro" id="IPR004552">
    <property type="entry name" value="AGP_acyltrans"/>
</dbReference>